<dbReference type="AlphaFoldDB" id="A0AA87ZQE4"/>
<feature type="compositionally biased region" description="Acidic residues" evidence="1">
    <location>
        <begin position="166"/>
        <end position="175"/>
    </location>
</feature>
<feature type="region of interest" description="Disordered" evidence="1">
    <location>
        <begin position="388"/>
        <end position="416"/>
    </location>
</feature>
<accession>A0AA87ZQE4</accession>
<reference evidence="2" key="1">
    <citation type="submission" date="2023-07" db="EMBL/GenBank/DDBJ databases">
        <title>draft genome sequence of fig (Ficus carica).</title>
        <authorList>
            <person name="Takahashi T."/>
            <person name="Nishimura K."/>
        </authorList>
    </citation>
    <scope>NUCLEOTIDE SEQUENCE</scope>
</reference>
<dbReference type="InterPro" id="IPR012442">
    <property type="entry name" value="DUF1645_plant"/>
</dbReference>
<dbReference type="EMBL" id="BTGU01000007">
    <property type="protein sequence ID" value="GMN37565.1"/>
    <property type="molecule type" value="Genomic_DNA"/>
</dbReference>
<dbReference type="Pfam" id="PF07816">
    <property type="entry name" value="DUF1645"/>
    <property type="match status" value="1"/>
</dbReference>
<proteinExistence type="predicted"/>
<name>A0AA87ZQE4_FICCA</name>
<sequence>MKKDREGKWLSSINKGGSSIKTKLPSWSITPLLPLSFLCSSFSLLFLSLSLSLALYINHCSSIAVQTPTTRDTDRESKKSALAEMELEVAVPVPPVDFNFDSACSSPYMTAPSSPQRFGNFFFSAPASPSRVSSFYRDLSVPFRWEEKPGVPKPTSDTTTNRDGDGDGDDEDFEFDFSGQLDRPSLSAADELFDGGKIRPLKPPPRLQTTAGGGAFGGDYVPGASNSASPRSPRSPKSRISQGKRMVQEALAMSPRRRKDYEIDPFTAAIEETRKKEENQNLNRGREIMANNSSNFGRKGTRSLSPMRVSDVVFEPEDISAQTTATITSKASNSNSAYSSILSAISFATDYKKWKLKDLLLFRSASEGRAPRNDDVLSRSSKYAVLSSRRSTASSEDVRNSSFRSTDSVGSVSSRRRGVPVSAHEVHYTVNRAVSEEMKKKTFLPYKQGLLGCLGFNPGVHDISRRVGSLSRTR</sequence>
<dbReference type="PANTHER" id="PTHR33095:SF81">
    <property type="entry name" value="OS07G0619500 PROTEIN"/>
    <property type="match status" value="1"/>
</dbReference>
<keyword evidence="3" id="KW-1185">Reference proteome</keyword>
<comment type="caution">
    <text evidence="2">The sequence shown here is derived from an EMBL/GenBank/DDBJ whole genome shotgun (WGS) entry which is preliminary data.</text>
</comment>
<evidence type="ECO:0000256" key="1">
    <source>
        <dbReference type="SAM" id="MobiDB-lite"/>
    </source>
</evidence>
<organism evidence="2 3">
    <name type="scientific">Ficus carica</name>
    <name type="common">Common fig</name>
    <dbReference type="NCBI Taxonomy" id="3494"/>
    <lineage>
        <taxon>Eukaryota</taxon>
        <taxon>Viridiplantae</taxon>
        <taxon>Streptophyta</taxon>
        <taxon>Embryophyta</taxon>
        <taxon>Tracheophyta</taxon>
        <taxon>Spermatophyta</taxon>
        <taxon>Magnoliopsida</taxon>
        <taxon>eudicotyledons</taxon>
        <taxon>Gunneridae</taxon>
        <taxon>Pentapetalae</taxon>
        <taxon>rosids</taxon>
        <taxon>fabids</taxon>
        <taxon>Rosales</taxon>
        <taxon>Moraceae</taxon>
        <taxon>Ficeae</taxon>
        <taxon>Ficus</taxon>
    </lineage>
</organism>
<feature type="region of interest" description="Disordered" evidence="1">
    <location>
        <begin position="146"/>
        <end position="181"/>
    </location>
</feature>
<evidence type="ECO:0000313" key="2">
    <source>
        <dbReference type="EMBL" id="GMN37565.1"/>
    </source>
</evidence>
<evidence type="ECO:0000313" key="3">
    <source>
        <dbReference type="Proteomes" id="UP001187192"/>
    </source>
</evidence>
<feature type="region of interest" description="Disordered" evidence="1">
    <location>
        <begin position="195"/>
        <end position="258"/>
    </location>
</feature>
<dbReference type="Proteomes" id="UP001187192">
    <property type="component" value="Unassembled WGS sequence"/>
</dbReference>
<gene>
    <name evidence="2" type="ORF">TIFTF001_006928</name>
</gene>
<protein>
    <submittedName>
        <fullName evidence="2">Uncharacterized protein</fullName>
    </submittedName>
</protein>
<dbReference type="PANTHER" id="PTHR33095">
    <property type="entry name" value="OS07G0619500 PROTEIN"/>
    <property type="match status" value="1"/>
</dbReference>
<feature type="compositionally biased region" description="Low complexity" evidence="1">
    <location>
        <begin position="401"/>
        <end position="413"/>
    </location>
</feature>